<reference evidence="2 3" key="1">
    <citation type="submission" date="2020-08" db="EMBL/GenBank/DDBJ databases">
        <title>Bridging the membrane lipid divide: bacteria of the FCB group superphylum have the potential to synthesize archaeal ether lipids.</title>
        <authorList>
            <person name="Villanueva L."/>
            <person name="Von Meijenfeldt F.A.B."/>
            <person name="Westbye A.B."/>
            <person name="Yadav S."/>
            <person name="Hopmans E.C."/>
            <person name="Dutilh B.E."/>
            <person name="Sinninghe Damste J.S."/>
        </authorList>
    </citation>
    <scope>NUCLEOTIDE SEQUENCE [LARGE SCALE GENOMIC DNA]</scope>
    <source>
        <strain evidence="2">NIOZ-UU30</strain>
    </source>
</reference>
<evidence type="ECO:0000313" key="2">
    <source>
        <dbReference type="EMBL" id="MBC8361690.1"/>
    </source>
</evidence>
<keyword evidence="1" id="KW-0175">Coiled coil</keyword>
<sequence>MAFKEDIRYSASVKRCAKQIVKEFFEDILIGEFKMPSQTQMESYLLENIDSGFDEYQALKKIQCSHPEWSQERIADELEKQKRRYEKEFQHNLKVAAQNAINEVENLAGNLKDTIKAWKIKNLE</sequence>
<name>A0A8J6NSM3_9BACT</name>
<dbReference type="Proteomes" id="UP000603434">
    <property type="component" value="Unassembled WGS sequence"/>
</dbReference>
<dbReference type="EMBL" id="JACNJH010000145">
    <property type="protein sequence ID" value="MBC8361690.1"/>
    <property type="molecule type" value="Genomic_DNA"/>
</dbReference>
<evidence type="ECO:0000313" key="3">
    <source>
        <dbReference type="Proteomes" id="UP000603434"/>
    </source>
</evidence>
<accession>A0A8J6NSM3</accession>
<protein>
    <submittedName>
        <fullName evidence="2">Uncharacterized protein</fullName>
    </submittedName>
</protein>
<feature type="coiled-coil region" evidence="1">
    <location>
        <begin position="68"/>
        <end position="121"/>
    </location>
</feature>
<proteinExistence type="predicted"/>
<comment type="caution">
    <text evidence="2">The sequence shown here is derived from an EMBL/GenBank/DDBJ whole genome shotgun (WGS) entry which is preliminary data.</text>
</comment>
<organism evidence="2 3">
    <name type="scientific">Candidatus Desulfatibia profunda</name>
    <dbReference type="NCBI Taxonomy" id="2841695"/>
    <lineage>
        <taxon>Bacteria</taxon>
        <taxon>Pseudomonadati</taxon>
        <taxon>Thermodesulfobacteriota</taxon>
        <taxon>Desulfobacteria</taxon>
        <taxon>Desulfobacterales</taxon>
        <taxon>Desulfobacterales incertae sedis</taxon>
        <taxon>Candidatus Desulfatibia</taxon>
    </lineage>
</organism>
<gene>
    <name evidence="2" type="ORF">H8E23_09845</name>
</gene>
<evidence type="ECO:0000256" key="1">
    <source>
        <dbReference type="SAM" id="Coils"/>
    </source>
</evidence>
<dbReference type="AlphaFoldDB" id="A0A8J6NSM3"/>